<name>L8N4J0_9CYAN</name>
<dbReference type="PATRIC" id="fig|927668.3.peg.984"/>
<accession>L8N4J0</accession>
<gene>
    <name evidence="1" type="ORF">Pse7429DRAFT_0844</name>
</gene>
<keyword evidence="2" id="KW-1185">Reference proteome</keyword>
<sequence length="94" mass="10891">MLKLEEFTIFLSFGMELMSSDDSKLRIQFTDIFKRQVRDLAKRYRRIKSDIQPVLDQLQCGDLVGDQVQNTGYTVLKFASKIVIFRKVKVGDIG</sequence>
<reference evidence="1 2" key="1">
    <citation type="journal article" date="2013" name="Proc. Natl. Acad. Sci. U.S.A.">
        <title>Improving the coverage of the cyanobacterial phylum using diversity-driven genome sequencing.</title>
        <authorList>
            <person name="Shih P.M."/>
            <person name="Wu D."/>
            <person name="Latifi A."/>
            <person name="Axen S.D."/>
            <person name="Fewer D.P."/>
            <person name="Talla E."/>
            <person name="Calteau A."/>
            <person name="Cai F."/>
            <person name="Tandeau de Marsac N."/>
            <person name="Rippka R."/>
            <person name="Herdman M."/>
            <person name="Sivonen K."/>
            <person name="Coursin T."/>
            <person name="Laurent T."/>
            <person name="Goodwin L."/>
            <person name="Nolan M."/>
            <person name="Davenport K.W."/>
            <person name="Han C.S."/>
            <person name="Rubin E.M."/>
            <person name="Eisen J.A."/>
            <person name="Woyke T."/>
            <person name="Gugger M."/>
            <person name="Kerfeld C.A."/>
        </authorList>
    </citation>
    <scope>NUCLEOTIDE SEQUENCE [LARGE SCALE GENOMIC DNA]</scope>
    <source>
        <strain evidence="1 2">PCC 7429</strain>
    </source>
</reference>
<dbReference type="EMBL" id="ALWB01000021">
    <property type="protein sequence ID" value="ELS34039.1"/>
    <property type="molecule type" value="Genomic_DNA"/>
</dbReference>
<dbReference type="Proteomes" id="UP000011201">
    <property type="component" value="Unassembled WGS sequence"/>
</dbReference>
<comment type="caution">
    <text evidence="1">The sequence shown here is derived from an EMBL/GenBank/DDBJ whole genome shotgun (WGS) entry which is preliminary data.</text>
</comment>
<evidence type="ECO:0000313" key="1">
    <source>
        <dbReference type="EMBL" id="ELS34039.1"/>
    </source>
</evidence>
<organism evidence="1 2">
    <name type="scientific">Pseudanabaena biceps PCC 7429</name>
    <dbReference type="NCBI Taxonomy" id="927668"/>
    <lineage>
        <taxon>Bacteria</taxon>
        <taxon>Bacillati</taxon>
        <taxon>Cyanobacteriota</taxon>
        <taxon>Cyanophyceae</taxon>
        <taxon>Pseudanabaenales</taxon>
        <taxon>Pseudanabaenaceae</taxon>
        <taxon>Pseudanabaena</taxon>
    </lineage>
</organism>
<proteinExistence type="predicted"/>
<evidence type="ECO:0000313" key="2">
    <source>
        <dbReference type="Proteomes" id="UP000011201"/>
    </source>
</evidence>
<protein>
    <submittedName>
        <fullName evidence="1">Uncharacterized protein</fullName>
    </submittedName>
</protein>
<dbReference type="AlphaFoldDB" id="L8N4J0"/>